<dbReference type="Proteomes" id="UP000825228">
    <property type="component" value="Unassembled WGS sequence"/>
</dbReference>
<accession>A0ABS7P8I4</accession>
<evidence type="ECO:0000256" key="2">
    <source>
        <dbReference type="SAM" id="SignalP"/>
    </source>
</evidence>
<dbReference type="InterPro" id="IPR006311">
    <property type="entry name" value="TAT_signal"/>
</dbReference>
<keyword evidence="2" id="KW-0732">Signal</keyword>
<organism evidence="3 4">
    <name type="scientific">Rhodococcoides corynebacterioides</name>
    <dbReference type="NCBI Taxonomy" id="53972"/>
    <lineage>
        <taxon>Bacteria</taxon>
        <taxon>Bacillati</taxon>
        <taxon>Actinomycetota</taxon>
        <taxon>Actinomycetes</taxon>
        <taxon>Mycobacteriales</taxon>
        <taxon>Nocardiaceae</taxon>
        <taxon>Rhodococcoides</taxon>
    </lineage>
</organism>
<feature type="non-terminal residue" evidence="3">
    <location>
        <position position="58"/>
    </location>
</feature>
<name>A0ABS7P8I4_9NOCA</name>
<proteinExistence type="predicted"/>
<sequence length="58" mass="5551">MKLSLRSRRVVVGAALAGGLALGITGTALADGPGEAPPAPTTTGQAPSAEQAPGTDQP</sequence>
<evidence type="ECO:0000313" key="3">
    <source>
        <dbReference type="EMBL" id="MBY6368630.1"/>
    </source>
</evidence>
<comment type="caution">
    <text evidence="3">The sequence shown here is derived from an EMBL/GenBank/DDBJ whole genome shotgun (WGS) entry which is preliminary data.</text>
</comment>
<evidence type="ECO:0000256" key="1">
    <source>
        <dbReference type="SAM" id="MobiDB-lite"/>
    </source>
</evidence>
<dbReference type="PROSITE" id="PS51318">
    <property type="entry name" value="TAT"/>
    <property type="match status" value="1"/>
</dbReference>
<dbReference type="EMBL" id="JABUBU010000032">
    <property type="protein sequence ID" value="MBY6368630.1"/>
    <property type="molecule type" value="Genomic_DNA"/>
</dbReference>
<feature type="chain" id="PRO_5046465734" evidence="2">
    <location>
        <begin position="31"/>
        <end position="58"/>
    </location>
</feature>
<reference evidence="3 4" key="1">
    <citation type="submission" date="2020-06" db="EMBL/GenBank/DDBJ databases">
        <title>Taxonomy, biology and ecology of Rhodococcus bacteria occurring in California pistachio and other woody hosts as revealed by genome sequence analyses.</title>
        <authorList>
            <person name="Gai Y."/>
            <person name="Riely B."/>
        </authorList>
    </citation>
    <scope>NUCLEOTIDE SEQUENCE [LARGE SCALE GENOMIC DNA]</scope>
    <source>
        <strain evidence="3 4">BP-281</strain>
    </source>
</reference>
<protein>
    <submittedName>
        <fullName evidence="3">Uncharacterized protein</fullName>
    </submittedName>
</protein>
<feature type="compositionally biased region" description="Low complexity" evidence="1">
    <location>
        <begin position="25"/>
        <end position="34"/>
    </location>
</feature>
<gene>
    <name evidence="3" type="ORF">HQ603_17930</name>
</gene>
<keyword evidence="4" id="KW-1185">Reference proteome</keyword>
<feature type="region of interest" description="Disordered" evidence="1">
    <location>
        <begin position="25"/>
        <end position="58"/>
    </location>
</feature>
<evidence type="ECO:0000313" key="4">
    <source>
        <dbReference type="Proteomes" id="UP000825228"/>
    </source>
</evidence>
<feature type="signal peptide" evidence="2">
    <location>
        <begin position="1"/>
        <end position="30"/>
    </location>
</feature>